<evidence type="ECO:0000313" key="2">
    <source>
        <dbReference type="EMBL" id="MCR8633150.1"/>
    </source>
</evidence>
<comment type="caution">
    <text evidence="2">The sequence shown here is derived from an EMBL/GenBank/DDBJ whole genome shotgun (WGS) entry which is preliminary data.</text>
</comment>
<evidence type="ECO:0000256" key="1">
    <source>
        <dbReference type="SAM" id="MobiDB-lite"/>
    </source>
</evidence>
<proteinExistence type="predicted"/>
<protein>
    <submittedName>
        <fullName evidence="2">Uncharacterized protein</fullName>
    </submittedName>
</protein>
<accession>A0ABT1YMD1</accession>
<feature type="compositionally biased region" description="Polar residues" evidence="1">
    <location>
        <begin position="29"/>
        <end position="51"/>
    </location>
</feature>
<dbReference type="EMBL" id="JANQBD010000013">
    <property type="protein sequence ID" value="MCR8633150.1"/>
    <property type="molecule type" value="Genomic_DNA"/>
</dbReference>
<organism evidence="2 3">
    <name type="scientific">Paenibacillus radicis</name>
    <name type="common">ex Xue et al. 2023</name>
    <dbReference type="NCBI Taxonomy" id="2972489"/>
    <lineage>
        <taxon>Bacteria</taxon>
        <taxon>Bacillati</taxon>
        <taxon>Bacillota</taxon>
        <taxon>Bacilli</taxon>
        <taxon>Bacillales</taxon>
        <taxon>Paenibacillaceae</taxon>
        <taxon>Paenibacillus</taxon>
    </lineage>
</organism>
<reference evidence="2 3" key="1">
    <citation type="submission" date="2022-08" db="EMBL/GenBank/DDBJ databases">
        <title>Paenibacillus endoradicis sp. nov., Paenibacillus radicibacter sp. nov and Paenibacillus pararadicis sp. nov., three cold-adapted plant growth-promoting bacteria isolated from root of Larix gmelinii in Great Khingan.</title>
        <authorList>
            <person name="Xue H."/>
        </authorList>
    </citation>
    <scope>NUCLEOTIDE SEQUENCE [LARGE SCALE GENOMIC DNA]</scope>
    <source>
        <strain evidence="2 3">N5-1-1-5</strain>
    </source>
</reference>
<keyword evidence="3" id="KW-1185">Reference proteome</keyword>
<feature type="region of interest" description="Disordered" evidence="1">
    <location>
        <begin position="20"/>
        <end position="65"/>
    </location>
</feature>
<gene>
    <name evidence="2" type="ORF">NV381_18265</name>
</gene>
<sequence>MARLLIRGTRLQPRFMSHIDISPSRGWNPPQSSRANVDRTSSYFKATSITPQAEAGTHLNPHAPT</sequence>
<dbReference type="Proteomes" id="UP001300012">
    <property type="component" value="Unassembled WGS sequence"/>
</dbReference>
<evidence type="ECO:0000313" key="3">
    <source>
        <dbReference type="Proteomes" id="UP001300012"/>
    </source>
</evidence>
<name>A0ABT1YMD1_9BACL</name>